<protein>
    <submittedName>
        <fullName evidence="11">DNA repair protein RadA</fullName>
    </submittedName>
</protein>
<evidence type="ECO:0000256" key="5">
    <source>
        <dbReference type="ARBA" id="ARBA00022840"/>
    </source>
</evidence>
<evidence type="ECO:0000313" key="11">
    <source>
        <dbReference type="EMBL" id="CAI8039804.1"/>
    </source>
</evidence>
<dbReference type="GO" id="GO:0000725">
    <property type="term" value="P:recombinational repair"/>
    <property type="evidence" value="ECO:0007669"/>
    <property type="project" value="TreeGrafter"/>
</dbReference>
<dbReference type="InterPro" id="IPR014721">
    <property type="entry name" value="Ribsml_uS5_D2-typ_fold_subgr"/>
</dbReference>
<dbReference type="EMBL" id="CASHTH010003065">
    <property type="protein sequence ID" value="CAI8039804.1"/>
    <property type="molecule type" value="Genomic_DNA"/>
</dbReference>
<dbReference type="GO" id="GO:0005829">
    <property type="term" value="C:cytosol"/>
    <property type="evidence" value="ECO:0007669"/>
    <property type="project" value="TreeGrafter"/>
</dbReference>
<keyword evidence="6" id="KW-0346">Stress response</keyword>
<dbReference type="InterPro" id="IPR020588">
    <property type="entry name" value="RecA_ATP-bd"/>
</dbReference>
<dbReference type="PRINTS" id="PR01874">
    <property type="entry name" value="DNAREPAIRADA"/>
</dbReference>
<evidence type="ECO:0000256" key="6">
    <source>
        <dbReference type="ARBA" id="ARBA00023016"/>
    </source>
</evidence>
<keyword evidence="3" id="KW-0227">DNA damage</keyword>
<keyword evidence="1" id="KW-0479">Metal-binding</keyword>
<dbReference type="SUPFAM" id="SSF54211">
    <property type="entry name" value="Ribosomal protein S5 domain 2-like"/>
    <property type="match status" value="1"/>
</dbReference>
<evidence type="ECO:0000256" key="3">
    <source>
        <dbReference type="ARBA" id="ARBA00022763"/>
    </source>
</evidence>
<accession>A0AA35X0N7</accession>
<dbReference type="GO" id="GO:0046872">
    <property type="term" value="F:metal ion binding"/>
    <property type="evidence" value="ECO:0007669"/>
    <property type="project" value="UniProtKB-KW"/>
</dbReference>
<evidence type="ECO:0000259" key="10">
    <source>
        <dbReference type="PROSITE" id="PS50162"/>
    </source>
</evidence>
<dbReference type="Gene3D" id="3.40.50.300">
    <property type="entry name" value="P-loop containing nucleotide triphosphate hydrolases"/>
    <property type="match status" value="1"/>
</dbReference>
<dbReference type="FunFam" id="3.40.50.300:FF:000050">
    <property type="entry name" value="DNA repair protein RadA"/>
    <property type="match status" value="1"/>
</dbReference>
<evidence type="ECO:0000256" key="8">
    <source>
        <dbReference type="ARBA" id="ARBA00023204"/>
    </source>
</evidence>
<evidence type="ECO:0000256" key="4">
    <source>
        <dbReference type="ARBA" id="ARBA00022801"/>
    </source>
</evidence>
<gene>
    <name evidence="11" type="ORF">GBAR_LOCUS22182</name>
</gene>
<evidence type="ECO:0000256" key="2">
    <source>
        <dbReference type="ARBA" id="ARBA00022741"/>
    </source>
</evidence>
<keyword evidence="2" id="KW-0547">Nucleotide-binding</keyword>
<organism evidence="11 12">
    <name type="scientific">Geodia barretti</name>
    <name type="common">Barrett's horny sponge</name>
    <dbReference type="NCBI Taxonomy" id="519541"/>
    <lineage>
        <taxon>Eukaryota</taxon>
        <taxon>Metazoa</taxon>
        <taxon>Porifera</taxon>
        <taxon>Demospongiae</taxon>
        <taxon>Heteroscleromorpha</taxon>
        <taxon>Tetractinellida</taxon>
        <taxon>Astrophorina</taxon>
        <taxon>Geodiidae</taxon>
        <taxon>Geodia</taxon>
    </lineage>
</organism>
<keyword evidence="4" id="KW-0378">Hydrolase</keyword>
<comment type="caution">
    <text evidence="11">The sequence shown here is derived from an EMBL/GenBank/DDBJ whole genome shotgun (WGS) entry which is preliminary data.</text>
</comment>
<name>A0AA35X0N7_GEOBA</name>
<dbReference type="SUPFAM" id="SSF52540">
    <property type="entry name" value="P-loop containing nucleoside triphosphate hydrolases"/>
    <property type="match status" value="1"/>
</dbReference>
<dbReference type="PROSITE" id="PS50162">
    <property type="entry name" value="RECA_2"/>
    <property type="match status" value="1"/>
</dbReference>
<dbReference type="HAMAP" id="MF_01498">
    <property type="entry name" value="RadA_bact"/>
    <property type="match status" value="1"/>
</dbReference>
<dbReference type="PANTHER" id="PTHR32472:SF10">
    <property type="entry name" value="DNA REPAIR PROTEIN RADA-LIKE PROTEIN"/>
    <property type="match status" value="1"/>
</dbReference>
<sequence length="464" mass="48335">MGFCPSPHCNSTRPLAEGPAVPPQSSGNSRRSAWLAPSATEPLSLADVSADSQPRIALSSAEINRVLGGGIVPGSVSLLTGEPGVGKSTLLLQLAHSLAASASSSRTASVAGPVMYVTGEESPVQVKLRADRMGVNGQGILLLAETDVDSILERLEETQPGLVIVDSIQTLQCEDEASGPGSVGQVRESALRLLRWAKSTGKPVFISGHMTKDGSLAGPRVLEHMVDAVLHLESQDSGGFRVLRAAKNRFGSTDEVGVFLMTERGLDDVSDPSRAMLSQRSGPQLGAIATPALEGSRALLLEVQALTNFSQLPAPRRVSNGVDHNRLLMLTAVASRRAGLELGGQDVIVSVAGGFRATEPAADLAITLAIASCYRNAPLPPAAAFGEVGLSAELRAVPHAQRRVNEAARLGLTRCILPQASLRDVEAPPGLQLIPAETVGHAIRAALSASHDELDLALAGDIRQ</sequence>
<feature type="region of interest" description="Disordered" evidence="9">
    <location>
        <begin position="1"/>
        <end position="35"/>
    </location>
</feature>
<keyword evidence="7" id="KW-0238">DNA-binding</keyword>
<dbReference type="AlphaFoldDB" id="A0AA35X0N7"/>
<dbReference type="Proteomes" id="UP001174909">
    <property type="component" value="Unassembled WGS sequence"/>
</dbReference>
<dbReference type="NCBIfam" id="TIGR00416">
    <property type="entry name" value="sms"/>
    <property type="match status" value="1"/>
</dbReference>
<dbReference type="InterPro" id="IPR027417">
    <property type="entry name" value="P-loop_NTPase"/>
</dbReference>
<evidence type="ECO:0000256" key="1">
    <source>
        <dbReference type="ARBA" id="ARBA00022723"/>
    </source>
</evidence>
<keyword evidence="12" id="KW-1185">Reference proteome</keyword>
<dbReference type="GO" id="GO:0016787">
    <property type="term" value="F:hydrolase activity"/>
    <property type="evidence" value="ECO:0007669"/>
    <property type="project" value="UniProtKB-KW"/>
</dbReference>
<evidence type="ECO:0000256" key="9">
    <source>
        <dbReference type="SAM" id="MobiDB-lite"/>
    </source>
</evidence>
<proteinExistence type="inferred from homology"/>
<dbReference type="InterPro" id="IPR020568">
    <property type="entry name" value="Ribosomal_Su5_D2-typ_SF"/>
</dbReference>
<feature type="domain" description="RecA family profile 1" evidence="10">
    <location>
        <begin position="52"/>
        <end position="210"/>
    </location>
</feature>
<dbReference type="Pfam" id="PF13481">
    <property type="entry name" value="AAA_25"/>
    <property type="match status" value="1"/>
</dbReference>
<dbReference type="GO" id="GO:0005524">
    <property type="term" value="F:ATP binding"/>
    <property type="evidence" value="ECO:0007669"/>
    <property type="project" value="UniProtKB-KW"/>
</dbReference>
<dbReference type="InterPro" id="IPR003593">
    <property type="entry name" value="AAA+_ATPase"/>
</dbReference>
<evidence type="ECO:0000313" key="12">
    <source>
        <dbReference type="Proteomes" id="UP001174909"/>
    </source>
</evidence>
<keyword evidence="8" id="KW-0234">DNA repair</keyword>
<dbReference type="Gene3D" id="3.30.230.10">
    <property type="match status" value="1"/>
</dbReference>
<dbReference type="PANTHER" id="PTHR32472">
    <property type="entry name" value="DNA REPAIR PROTEIN RADA"/>
    <property type="match status" value="1"/>
</dbReference>
<keyword evidence="5" id="KW-0067">ATP-binding</keyword>
<dbReference type="GO" id="GO:0003684">
    <property type="term" value="F:damaged DNA binding"/>
    <property type="evidence" value="ECO:0007669"/>
    <property type="project" value="InterPro"/>
</dbReference>
<evidence type="ECO:0000256" key="7">
    <source>
        <dbReference type="ARBA" id="ARBA00023125"/>
    </source>
</evidence>
<reference evidence="11" key="1">
    <citation type="submission" date="2023-03" db="EMBL/GenBank/DDBJ databases">
        <authorList>
            <person name="Steffen K."/>
            <person name="Cardenas P."/>
        </authorList>
    </citation>
    <scope>NUCLEOTIDE SEQUENCE</scope>
</reference>
<dbReference type="InterPro" id="IPR004504">
    <property type="entry name" value="DNA_repair_RadA"/>
</dbReference>
<dbReference type="SMART" id="SM00382">
    <property type="entry name" value="AAA"/>
    <property type="match status" value="1"/>
</dbReference>
<dbReference type="GO" id="GO:0140664">
    <property type="term" value="F:ATP-dependent DNA damage sensor activity"/>
    <property type="evidence" value="ECO:0007669"/>
    <property type="project" value="InterPro"/>
</dbReference>